<organism evidence="1 2">
    <name type="scientific">Ranitomeya imitator</name>
    <name type="common">mimic poison frog</name>
    <dbReference type="NCBI Taxonomy" id="111125"/>
    <lineage>
        <taxon>Eukaryota</taxon>
        <taxon>Metazoa</taxon>
        <taxon>Chordata</taxon>
        <taxon>Craniata</taxon>
        <taxon>Vertebrata</taxon>
        <taxon>Euteleostomi</taxon>
        <taxon>Amphibia</taxon>
        <taxon>Batrachia</taxon>
        <taxon>Anura</taxon>
        <taxon>Neobatrachia</taxon>
        <taxon>Hyloidea</taxon>
        <taxon>Dendrobatidae</taxon>
        <taxon>Dendrobatinae</taxon>
        <taxon>Ranitomeya</taxon>
    </lineage>
</organism>
<dbReference type="InterPro" id="IPR043502">
    <property type="entry name" value="DNA/RNA_pol_sf"/>
</dbReference>
<evidence type="ECO:0000313" key="2">
    <source>
        <dbReference type="Proteomes" id="UP001176940"/>
    </source>
</evidence>
<evidence type="ECO:0000313" key="1">
    <source>
        <dbReference type="EMBL" id="CAJ0922101.1"/>
    </source>
</evidence>
<accession>A0ABN9KSU5</accession>
<proteinExistence type="predicted"/>
<protein>
    <recommendedName>
        <fullName evidence="3">Reverse transcriptase</fullName>
    </recommendedName>
</protein>
<evidence type="ECO:0008006" key="3">
    <source>
        <dbReference type="Google" id="ProtNLM"/>
    </source>
</evidence>
<dbReference type="Proteomes" id="UP001176940">
    <property type="component" value="Unassembled WGS sequence"/>
</dbReference>
<gene>
    <name evidence="1" type="ORF">RIMI_LOCUS1679207</name>
</gene>
<sequence>VPFILQPFRIFVSPLFGVVPKKDPGSYRLMHHLPYTYGLSLNDELATPSFDSAVDLLRKFCQSTLMSKMDIKSVFRLLPLHPDGLNSFGFLL</sequence>
<name>A0ABN9KSU5_9NEOB</name>
<dbReference type="EMBL" id="CAUEEQ010002221">
    <property type="protein sequence ID" value="CAJ0922101.1"/>
    <property type="molecule type" value="Genomic_DNA"/>
</dbReference>
<feature type="non-terminal residue" evidence="1">
    <location>
        <position position="1"/>
    </location>
</feature>
<reference evidence="1" key="1">
    <citation type="submission" date="2023-07" db="EMBL/GenBank/DDBJ databases">
        <authorList>
            <person name="Stuckert A."/>
        </authorList>
    </citation>
    <scope>NUCLEOTIDE SEQUENCE</scope>
</reference>
<dbReference type="SUPFAM" id="SSF56672">
    <property type="entry name" value="DNA/RNA polymerases"/>
    <property type="match status" value="1"/>
</dbReference>
<keyword evidence="2" id="KW-1185">Reference proteome</keyword>
<comment type="caution">
    <text evidence="1">The sequence shown here is derived from an EMBL/GenBank/DDBJ whole genome shotgun (WGS) entry which is preliminary data.</text>
</comment>